<keyword evidence="1" id="KW-1188">Viral release from host cell</keyword>
<organism evidence="5 6">
    <name type="scientific">Acetobacter orientalis</name>
    <dbReference type="NCBI Taxonomy" id="146474"/>
    <lineage>
        <taxon>Bacteria</taxon>
        <taxon>Pseudomonadati</taxon>
        <taxon>Pseudomonadota</taxon>
        <taxon>Alphaproteobacteria</taxon>
        <taxon>Acetobacterales</taxon>
        <taxon>Acetobacteraceae</taxon>
        <taxon>Acetobacter</taxon>
    </lineage>
</organism>
<dbReference type="Pfam" id="PF04586">
    <property type="entry name" value="Peptidase_S78"/>
    <property type="match status" value="1"/>
</dbReference>
<evidence type="ECO:0000259" key="4">
    <source>
        <dbReference type="Pfam" id="PF04586"/>
    </source>
</evidence>
<sequence length="192" mass="22012">MIRKKHIGYRDFVKLDTKEQENYMVVKDVDLSIENIEDRKASFIITTSTPDTDNDVIVPEGIDFTHYIKNPVVLWQHNRDLLPIGKCLPESITKTANGWCATVQFPDEGIDAFSDKIYWYVKNGYLSATSIGFIPTDTDINDNGYIFNKCNIFEFSIVTVPANPEALVIREEVKPTKNVKALKMKMLHKLHK</sequence>
<proteinExistence type="predicted"/>
<dbReference type="Proteomes" id="UP000194639">
    <property type="component" value="Unassembled WGS sequence"/>
</dbReference>
<dbReference type="EMBL" id="JOMO01000106">
    <property type="protein sequence ID" value="OUI79010.1"/>
    <property type="molecule type" value="Genomic_DNA"/>
</dbReference>
<evidence type="ECO:0000313" key="5">
    <source>
        <dbReference type="EMBL" id="OUI79010.1"/>
    </source>
</evidence>
<feature type="domain" description="Prohead serine protease" evidence="4">
    <location>
        <begin position="52"/>
        <end position="177"/>
    </location>
</feature>
<reference evidence="5 6" key="1">
    <citation type="submission" date="2014-06" db="EMBL/GenBank/DDBJ databases">
        <authorList>
            <person name="Ju J."/>
            <person name="Zhang J."/>
        </authorList>
    </citation>
    <scope>NUCLEOTIDE SEQUENCE [LARGE SCALE GENOMIC DNA]</scope>
    <source>
        <strain evidence="5">DmW_045</strain>
    </source>
</reference>
<dbReference type="AlphaFoldDB" id="A0A251ZWH0"/>
<gene>
    <name evidence="5" type="ORF">HK12_01410</name>
</gene>
<evidence type="ECO:0000313" key="6">
    <source>
        <dbReference type="Proteomes" id="UP000194639"/>
    </source>
</evidence>
<dbReference type="GO" id="GO:0006508">
    <property type="term" value="P:proteolysis"/>
    <property type="evidence" value="ECO:0007669"/>
    <property type="project" value="UniProtKB-KW"/>
</dbReference>
<dbReference type="InterPro" id="IPR054613">
    <property type="entry name" value="Peptidase_S78_dom"/>
</dbReference>
<keyword evidence="2" id="KW-0645">Protease</keyword>
<dbReference type="RefSeq" id="WP_086553292.1">
    <property type="nucleotide sequence ID" value="NZ_JOMO01000106.1"/>
</dbReference>
<name>A0A251ZWH0_9PROT</name>
<evidence type="ECO:0000256" key="2">
    <source>
        <dbReference type="ARBA" id="ARBA00022670"/>
    </source>
</evidence>
<evidence type="ECO:0000256" key="3">
    <source>
        <dbReference type="ARBA" id="ARBA00022801"/>
    </source>
</evidence>
<comment type="caution">
    <text evidence="5">The sequence shown here is derived from an EMBL/GenBank/DDBJ whole genome shotgun (WGS) entry which is preliminary data.</text>
</comment>
<dbReference type="GO" id="GO:0008233">
    <property type="term" value="F:peptidase activity"/>
    <property type="evidence" value="ECO:0007669"/>
    <property type="project" value="UniProtKB-KW"/>
</dbReference>
<protein>
    <recommendedName>
        <fullName evidence="4">Prohead serine protease domain-containing protein</fullName>
    </recommendedName>
</protein>
<accession>A0A251ZWH0</accession>
<keyword evidence="3" id="KW-0378">Hydrolase</keyword>
<evidence type="ECO:0000256" key="1">
    <source>
        <dbReference type="ARBA" id="ARBA00022612"/>
    </source>
</evidence>